<dbReference type="Proteomes" id="UP001344888">
    <property type="component" value="Unassembled WGS sequence"/>
</dbReference>
<organism evidence="2 3">
    <name type="scientific">Metasolibacillus meyeri</name>
    <dbReference type="NCBI Taxonomy" id="1071052"/>
    <lineage>
        <taxon>Bacteria</taxon>
        <taxon>Bacillati</taxon>
        <taxon>Bacillota</taxon>
        <taxon>Bacilli</taxon>
        <taxon>Bacillales</taxon>
        <taxon>Caryophanaceae</taxon>
        <taxon>Metasolibacillus</taxon>
    </lineage>
</organism>
<evidence type="ECO:0000259" key="1">
    <source>
        <dbReference type="Pfam" id="PF12697"/>
    </source>
</evidence>
<dbReference type="InterPro" id="IPR000073">
    <property type="entry name" value="AB_hydrolase_1"/>
</dbReference>
<dbReference type="GO" id="GO:0016787">
    <property type="term" value="F:hydrolase activity"/>
    <property type="evidence" value="ECO:0007669"/>
    <property type="project" value="UniProtKB-KW"/>
</dbReference>
<sequence>MILFYQEAGTKDGPLMLFIHGGGVSSWMWEKQMQYFSQYHCVAIDLPEQGKSNHTALFSIKYSAERAIEVIEKIANNKTIIVIGFSLGAQVAIQMLSIKPNLIHYAIINSALVRPNSLAKKFVKPTVKLTSPLIKNKAFSKLQAKTLYVDKEYFETYYKESSFMKSDTLIRILEENMSFELPKDFHKAKGKILVTVGERERAIMKKSAKDIIANNSNCSGIMLPNVGHGISLINPDFFNQMVEQWITTGQLPDGKIIK</sequence>
<evidence type="ECO:0000313" key="2">
    <source>
        <dbReference type="EMBL" id="MEC1178045.1"/>
    </source>
</evidence>
<dbReference type="Gene3D" id="3.40.50.1820">
    <property type="entry name" value="alpha/beta hydrolase"/>
    <property type="match status" value="1"/>
</dbReference>
<accession>A0AAW9NU49</accession>
<feature type="domain" description="AB hydrolase-1" evidence="1">
    <location>
        <begin position="17"/>
        <end position="239"/>
    </location>
</feature>
<dbReference type="InterPro" id="IPR029058">
    <property type="entry name" value="AB_hydrolase_fold"/>
</dbReference>
<reference evidence="2 3" key="1">
    <citation type="submission" date="2023-03" db="EMBL/GenBank/DDBJ databases">
        <title>Bacillus Genome Sequencing.</title>
        <authorList>
            <person name="Dunlap C."/>
        </authorList>
    </citation>
    <scope>NUCLEOTIDE SEQUENCE [LARGE SCALE GENOMIC DNA]</scope>
    <source>
        <strain evidence="2 3">B-59205</strain>
    </source>
</reference>
<dbReference type="PANTHER" id="PTHR43798">
    <property type="entry name" value="MONOACYLGLYCEROL LIPASE"/>
    <property type="match status" value="1"/>
</dbReference>
<dbReference type="InterPro" id="IPR050266">
    <property type="entry name" value="AB_hydrolase_sf"/>
</dbReference>
<comment type="caution">
    <text evidence="2">The sequence shown here is derived from an EMBL/GenBank/DDBJ whole genome shotgun (WGS) entry which is preliminary data.</text>
</comment>
<keyword evidence="2" id="KW-0378">Hydrolase</keyword>
<evidence type="ECO:0000313" key="3">
    <source>
        <dbReference type="Proteomes" id="UP001344888"/>
    </source>
</evidence>
<proteinExistence type="predicted"/>
<dbReference type="RefSeq" id="WP_326122574.1">
    <property type="nucleotide sequence ID" value="NZ_JARSFG010000008.1"/>
</dbReference>
<name>A0AAW9NU49_9BACL</name>
<gene>
    <name evidence="2" type="ORF">P9B03_06070</name>
</gene>
<keyword evidence="3" id="KW-1185">Reference proteome</keyword>
<dbReference type="AlphaFoldDB" id="A0AAW9NU49"/>
<dbReference type="EMBL" id="JARSFG010000008">
    <property type="protein sequence ID" value="MEC1178045.1"/>
    <property type="molecule type" value="Genomic_DNA"/>
</dbReference>
<dbReference type="Pfam" id="PF12697">
    <property type="entry name" value="Abhydrolase_6"/>
    <property type="match status" value="1"/>
</dbReference>
<protein>
    <submittedName>
        <fullName evidence="2">Alpha/beta hydrolase</fullName>
    </submittedName>
</protein>
<dbReference type="SUPFAM" id="SSF53474">
    <property type="entry name" value="alpha/beta-Hydrolases"/>
    <property type="match status" value="1"/>
</dbReference>